<dbReference type="RefSeq" id="WP_003134543.1">
    <property type="nucleotide sequence ID" value="NZ_AMQS01000001.1"/>
</dbReference>
<organism evidence="2 3">
    <name type="scientific">Lactococcus garvieae DCC43</name>
    <dbReference type="NCBI Taxonomy" id="1231377"/>
    <lineage>
        <taxon>Bacteria</taxon>
        <taxon>Bacillati</taxon>
        <taxon>Bacillota</taxon>
        <taxon>Bacilli</taxon>
        <taxon>Lactobacillales</taxon>
        <taxon>Streptococcaceae</taxon>
        <taxon>Lactococcus</taxon>
    </lineage>
</organism>
<evidence type="ECO:0000313" key="3">
    <source>
        <dbReference type="Proteomes" id="UP000006787"/>
    </source>
</evidence>
<evidence type="ECO:0000256" key="1">
    <source>
        <dbReference type="SAM" id="Phobius"/>
    </source>
</evidence>
<reference evidence="2 3" key="1">
    <citation type="journal article" date="2012" name="J. Bacteriol.">
        <title>Genome Sequence of the Bacteriocin-Producing Strain Lactococcus garvieae DCC43.</title>
        <authorList>
            <person name="Gabrielsen C."/>
            <person name="Brede D.A."/>
            <person name="Hernandez P.E."/>
            <person name="Nes I.F."/>
            <person name="Diep D.B."/>
        </authorList>
    </citation>
    <scope>NUCLEOTIDE SEQUENCE [LARGE SCALE GENOMIC DNA]</scope>
    <source>
        <strain evidence="2 3">DCC43</strain>
    </source>
</reference>
<dbReference type="Proteomes" id="UP000006787">
    <property type="component" value="Unassembled WGS sequence"/>
</dbReference>
<evidence type="ECO:0000313" key="2">
    <source>
        <dbReference type="EMBL" id="EKF52576.1"/>
    </source>
</evidence>
<gene>
    <name evidence="2" type="ORF">C426_0151</name>
</gene>
<accession>K2PYV6</accession>
<comment type="caution">
    <text evidence="2">The sequence shown here is derived from an EMBL/GenBank/DDBJ whole genome shotgun (WGS) entry which is preliminary data.</text>
</comment>
<keyword evidence="1" id="KW-0472">Membrane</keyword>
<keyword evidence="2" id="KW-0449">Lipoprotein</keyword>
<proteinExistence type="predicted"/>
<keyword evidence="1" id="KW-0812">Transmembrane</keyword>
<sequence length="558" mass="61646">MKNNKKNLYIIIAFCILLFMGGYKVVHAEGQPQERVSIELYASNNGTPIRGGIFNAINLENAYKKLMSGEISLEETQTASWKAIQAQLQTDKVETNTDIIQFSNGLTIAPGMKHTSEEAYRLVENILKMGGWGSTFLTDLNGPTEKIRFRQAGRGRDSNTFTNEKGEAVATVLTGLTAIMSGDNNFQKLVNITDDNQKLKLDTANKDRRLSITLKNEDIKERSSFGSYIVDASKPLNYQLKVSKDINHLGGVIIVKSTANLTIDSVSSVDESLEDLTIEQTNTLGDVINPEWQVTFPALTRDLVLNVTAHLMPTAVKDIQKMGETLTVSGIDDIGSSVVSVSPAVVVSGANFVMMDNQKNKLVTGGEYVLGRYVGKTYQIYSKQDGWTDVTNLNEIDSDKAMVLQGGNQYFIGETEPFSIPKATNRFNYDSDVNDKLNKSLIQITGLAQGDNYFLYPIKPVSNYKLVRRPFNFSVFSDFSIGSNGSVLTNTSLENAKIQNFSLNTTIPDFQTNVNEYNVLDVKGSSVTTVNSLTRIIIPIAVLCIIMFVVMILLVRFV</sequence>
<feature type="transmembrane region" description="Helical" evidence="1">
    <location>
        <begin position="536"/>
        <end position="555"/>
    </location>
</feature>
<keyword evidence="1" id="KW-1133">Transmembrane helix</keyword>
<dbReference type="eggNOG" id="ENOG5034AFA">
    <property type="taxonomic scope" value="Bacteria"/>
</dbReference>
<dbReference type="PATRIC" id="fig|1231377.3.peg.150"/>
<dbReference type="EMBL" id="AMQS01000001">
    <property type="protein sequence ID" value="EKF52576.1"/>
    <property type="molecule type" value="Genomic_DNA"/>
</dbReference>
<protein>
    <submittedName>
        <fullName evidence="2">Lipoprotein, putative</fullName>
    </submittedName>
</protein>
<name>K2PYV6_9LACT</name>
<dbReference type="AlphaFoldDB" id="K2PYV6"/>